<reference evidence="4" key="1">
    <citation type="submission" date="2018-04" db="EMBL/GenBank/DDBJ databases">
        <authorList>
            <person name="Cornet L."/>
        </authorList>
    </citation>
    <scope>NUCLEOTIDE SEQUENCE [LARGE SCALE GENOMIC DNA]</scope>
</reference>
<dbReference type="CDD" id="cd00143">
    <property type="entry name" value="PP2Cc"/>
    <property type="match status" value="1"/>
</dbReference>
<dbReference type="Pfam" id="PF13672">
    <property type="entry name" value="PP2C_2"/>
    <property type="match status" value="1"/>
</dbReference>
<keyword evidence="1" id="KW-0812">Transmembrane</keyword>
<sequence>MNRVERRPSRYKPYLWAVGTDLETLPIDELVGQRYRVVAPYIWLDTQPDQRPSAPDTFSAEAMPYLKAHAHRLHVPGLYSVLERTGAAPILLLENAPIHPQAGELLPDLAAGLFSASPLRQANWLWQLWELWEMLMELGLARSLLIPNNLRVDGWRLRLLELVPEDEPPTLADLAELWRSLLSPLHQSVSEPLRLLVNKLDASDIDPGTLALELNQILLSQAATVSTRLALSGATAQGPTQPRNEDACWPLGTQPDGGLQVAMVCDGVGGHDGGEVASQLAVQSLQIQLQALLAETQNELRGLPPQVIMQQIEAVIRIVNELINFQNDNHGWVGRQRMGTTLVMAVVLPQRVQTDEGWERVNEVYLAHVGDSRAYWITPDYCHALTVDDDIAGREVMAGRQTWPVALERSDAGALTQSIGTRSGDHLTPHIQRFIFDETGILLLCSDGLSDNYRIEDAWANYIGLIIKDIVTLDSAVASWVELANQKNGHDNTAVVLMQHKLLAQPQAAGATPVGVGAQQETATPAGAKLYGESLPQDEDVSTPAMAKPPRGVPRWVLAVSGSALLVGLLGWWWLASRAPEMPDVPEVTPEMPAP</sequence>
<organism evidence="3 4">
    <name type="scientific">Shackletoniella antarctica</name>
    <dbReference type="NCBI Taxonomy" id="268115"/>
    <lineage>
        <taxon>Bacteria</taxon>
        <taxon>Bacillati</taxon>
        <taxon>Cyanobacteriota</taxon>
        <taxon>Cyanophyceae</taxon>
        <taxon>Oculatellales</taxon>
        <taxon>Oculatellaceae</taxon>
        <taxon>Shackletoniella</taxon>
    </lineage>
</organism>
<proteinExistence type="predicted"/>
<dbReference type="SMART" id="SM00331">
    <property type="entry name" value="PP2C_SIG"/>
    <property type="match status" value="1"/>
</dbReference>
<evidence type="ECO:0000313" key="4">
    <source>
        <dbReference type="Proteomes" id="UP000249081"/>
    </source>
</evidence>
<comment type="caution">
    <text evidence="3">The sequence shown here is derived from an EMBL/GenBank/DDBJ whole genome shotgun (WGS) entry which is preliminary data.</text>
</comment>
<dbReference type="PROSITE" id="PS51746">
    <property type="entry name" value="PPM_2"/>
    <property type="match status" value="1"/>
</dbReference>
<feature type="transmembrane region" description="Helical" evidence="1">
    <location>
        <begin position="556"/>
        <end position="575"/>
    </location>
</feature>
<dbReference type="SMART" id="SM00332">
    <property type="entry name" value="PP2Cc"/>
    <property type="match status" value="1"/>
</dbReference>
<evidence type="ECO:0000256" key="1">
    <source>
        <dbReference type="SAM" id="Phobius"/>
    </source>
</evidence>
<dbReference type="AlphaFoldDB" id="A0A2W4VTG9"/>
<keyword evidence="1" id="KW-0472">Membrane</keyword>
<accession>A0A2W4VTG9</accession>
<dbReference type="Gene3D" id="3.60.40.10">
    <property type="entry name" value="PPM-type phosphatase domain"/>
    <property type="match status" value="1"/>
</dbReference>
<dbReference type="InterPro" id="IPR036457">
    <property type="entry name" value="PPM-type-like_dom_sf"/>
</dbReference>
<gene>
    <name evidence="3" type="ORF">DCF17_18395</name>
</gene>
<dbReference type="Proteomes" id="UP000249081">
    <property type="component" value="Unassembled WGS sequence"/>
</dbReference>
<keyword evidence="1" id="KW-1133">Transmembrane helix</keyword>
<dbReference type="EMBL" id="QBMN01000162">
    <property type="protein sequence ID" value="PZO35646.1"/>
    <property type="molecule type" value="Genomic_DNA"/>
</dbReference>
<evidence type="ECO:0000313" key="3">
    <source>
        <dbReference type="EMBL" id="PZO35646.1"/>
    </source>
</evidence>
<feature type="domain" description="PPM-type phosphatase" evidence="2">
    <location>
        <begin position="230"/>
        <end position="500"/>
    </location>
</feature>
<name>A0A2W4VTG9_9CYAN</name>
<protein>
    <submittedName>
        <fullName evidence="3">Serine/threonine protein phosphatase</fullName>
    </submittedName>
</protein>
<dbReference type="SUPFAM" id="SSF81606">
    <property type="entry name" value="PP2C-like"/>
    <property type="match status" value="1"/>
</dbReference>
<evidence type="ECO:0000259" key="2">
    <source>
        <dbReference type="PROSITE" id="PS51746"/>
    </source>
</evidence>
<reference evidence="3 4" key="2">
    <citation type="submission" date="2018-06" db="EMBL/GenBank/DDBJ databases">
        <title>Metagenomic assembly of (sub)arctic Cyanobacteria and their associated microbiome from non-axenic cultures.</title>
        <authorList>
            <person name="Baurain D."/>
        </authorList>
    </citation>
    <scope>NUCLEOTIDE SEQUENCE [LARGE SCALE GENOMIC DNA]</scope>
    <source>
        <strain evidence="3">ULC041bin1</strain>
    </source>
</reference>
<dbReference type="InterPro" id="IPR001932">
    <property type="entry name" value="PPM-type_phosphatase-like_dom"/>
</dbReference>